<feature type="transmembrane region" description="Helical" evidence="2">
    <location>
        <begin position="20"/>
        <end position="41"/>
    </location>
</feature>
<evidence type="ECO:0000313" key="4">
    <source>
        <dbReference type="Proteomes" id="UP000828390"/>
    </source>
</evidence>
<dbReference type="EMBL" id="JAIWYP010000013">
    <property type="protein sequence ID" value="KAH3716014.1"/>
    <property type="molecule type" value="Genomic_DNA"/>
</dbReference>
<keyword evidence="1" id="KW-0175">Coiled coil</keyword>
<feature type="transmembrane region" description="Helical" evidence="2">
    <location>
        <begin position="53"/>
        <end position="78"/>
    </location>
</feature>
<protein>
    <submittedName>
        <fullName evidence="3">Uncharacterized protein</fullName>
    </submittedName>
</protein>
<evidence type="ECO:0000256" key="1">
    <source>
        <dbReference type="SAM" id="Coils"/>
    </source>
</evidence>
<accession>A0A9D4HFT0</accession>
<dbReference type="AlphaFoldDB" id="A0A9D4HFT0"/>
<comment type="caution">
    <text evidence="3">The sequence shown here is derived from an EMBL/GenBank/DDBJ whole genome shotgun (WGS) entry which is preliminary data.</text>
</comment>
<gene>
    <name evidence="3" type="ORF">DPMN_058730</name>
</gene>
<reference evidence="3" key="1">
    <citation type="journal article" date="2019" name="bioRxiv">
        <title>The Genome of the Zebra Mussel, Dreissena polymorpha: A Resource for Invasive Species Research.</title>
        <authorList>
            <person name="McCartney M.A."/>
            <person name="Auch B."/>
            <person name="Kono T."/>
            <person name="Mallez S."/>
            <person name="Zhang Y."/>
            <person name="Obille A."/>
            <person name="Becker A."/>
            <person name="Abrahante J.E."/>
            <person name="Garbe J."/>
            <person name="Badalamenti J.P."/>
            <person name="Herman A."/>
            <person name="Mangelson H."/>
            <person name="Liachko I."/>
            <person name="Sullivan S."/>
            <person name="Sone E.D."/>
            <person name="Koren S."/>
            <person name="Silverstein K.A.T."/>
            <person name="Beckman K.B."/>
            <person name="Gohl D.M."/>
        </authorList>
    </citation>
    <scope>NUCLEOTIDE SEQUENCE</scope>
    <source>
        <strain evidence="3">Duluth1</strain>
        <tissue evidence="3">Whole animal</tissue>
    </source>
</reference>
<keyword evidence="2" id="KW-0812">Transmembrane</keyword>
<dbReference type="OrthoDB" id="6159968at2759"/>
<feature type="transmembrane region" description="Helical" evidence="2">
    <location>
        <begin position="137"/>
        <end position="159"/>
    </location>
</feature>
<organism evidence="3 4">
    <name type="scientific">Dreissena polymorpha</name>
    <name type="common">Zebra mussel</name>
    <name type="synonym">Mytilus polymorpha</name>
    <dbReference type="NCBI Taxonomy" id="45954"/>
    <lineage>
        <taxon>Eukaryota</taxon>
        <taxon>Metazoa</taxon>
        <taxon>Spiralia</taxon>
        <taxon>Lophotrochozoa</taxon>
        <taxon>Mollusca</taxon>
        <taxon>Bivalvia</taxon>
        <taxon>Autobranchia</taxon>
        <taxon>Heteroconchia</taxon>
        <taxon>Euheterodonta</taxon>
        <taxon>Imparidentia</taxon>
        <taxon>Neoheterodontei</taxon>
        <taxon>Myida</taxon>
        <taxon>Dreissenoidea</taxon>
        <taxon>Dreissenidae</taxon>
        <taxon>Dreissena</taxon>
    </lineage>
</organism>
<proteinExistence type="predicted"/>
<keyword evidence="2" id="KW-0472">Membrane</keyword>
<evidence type="ECO:0000256" key="2">
    <source>
        <dbReference type="SAM" id="Phobius"/>
    </source>
</evidence>
<name>A0A9D4HFT0_DREPO</name>
<feature type="coiled-coil region" evidence="1">
    <location>
        <begin position="216"/>
        <end position="249"/>
    </location>
</feature>
<keyword evidence="2" id="KW-1133">Transmembrane helix</keyword>
<keyword evidence="4" id="KW-1185">Reference proteome</keyword>
<feature type="transmembrane region" description="Helical" evidence="2">
    <location>
        <begin position="99"/>
        <end position="125"/>
    </location>
</feature>
<dbReference type="Proteomes" id="UP000828390">
    <property type="component" value="Unassembled WGS sequence"/>
</dbReference>
<sequence length="267" mass="29029">MTTEDDARKARKAAIERYKIVAGLLGLLSMTLLIIGLISAIKYPDNGKFNPPYFIGGFTGGFLGLLQALLCSCIVVKGPNSQENESTKKELGCVMTGQYILSFFLVIGCFVGLFLAGIGGLSIFYDEVPYQGTIKGLSATILVGCILEMALGIFGFYVICAYGKYFGYHIVSNNRRAVIIIKQPNSIGTAQVMTNTSAFVLNDPYMFTAGGGFNNAGTTNANVQALQEQNRLLQEQLRLQQELNQQRNQPFGFEGQPAPPPSYGHYS</sequence>
<reference evidence="3" key="2">
    <citation type="submission" date="2020-11" db="EMBL/GenBank/DDBJ databases">
        <authorList>
            <person name="McCartney M.A."/>
            <person name="Auch B."/>
            <person name="Kono T."/>
            <person name="Mallez S."/>
            <person name="Becker A."/>
            <person name="Gohl D.M."/>
            <person name="Silverstein K.A.T."/>
            <person name="Koren S."/>
            <person name="Bechman K.B."/>
            <person name="Herman A."/>
            <person name="Abrahante J.E."/>
            <person name="Garbe J."/>
        </authorList>
    </citation>
    <scope>NUCLEOTIDE SEQUENCE</scope>
    <source>
        <strain evidence="3">Duluth1</strain>
        <tissue evidence="3">Whole animal</tissue>
    </source>
</reference>
<evidence type="ECO:0000313" key="3">
    <source>
        <dbReference type="EMBL" id="KAH3716014.1"/>
    </source>
</evidence>